<evidence type="ECO:0000259" key="8">
    <source>
        <dbReference type="PROSITE" id="PS51324"/>
    </source>
</evidence>
<evidence type="ECO:0000256" key="7">
    <source>
        <dbReference type="RuleBase" id="RU371123"/>
    </source>
</evidence>
<feature type="non-terminal residue" evidence="9">
    <location>
        <position position="131"/>
    </location>
</feature>
<dbReference type="Gene3D" id="1.20.120.310">
    <property type="entry name" value="ERV/ALR sulfhydryl oxidase domain"/>
    <property type="match status" value="1"/>
</dbReference>
<organism evidence="9">
    <name type="scientific">Notodromas monacha</name>
    <dbReference type="NCBI Taxonomy" id="399045"/>
    <lineage>
        <taxon>Eukaryota</taxon>
        <taxon>Metazoa</taxon>
        <taxon>Ecdysozoa</taxon>
        <taxon>Arthropoda</taxon>
        <taxon>Crustacea</taxon>
        <taxon>Oligostraca</taxon>
        <taxon>Ostracoda</taxon>
        <taxon>Podocopa</taxon>
        <taxon>Podocopida</taxon>
        <taxon>Cypridocopina</taxon>
        <taxon>Cypridoidea</taxon>
        <taxon>Cyprididae</taxon>
        <taxon>Notodromas</taxon>
    </lineage>
</organism>
<dbReference type="GO" id="GO:0003756">
    <property type="term" value="F:protein disulfide isomerase activity"/>
    <property type="evidence" value="ECO:0007669"/>
    <property type="project" value="TreeGrafter"/>
</dbReference>
<dbReference type="AlphaFoldDB" id="A0A7R9C2S6"/>
<feature type="domain" description="ERV/ALR sulfhydryl oxidase" evidence="8">
    <location>
        <begin position="1"/>
        <end position="44"/>
    </location>
</feature>
<dbReference type="InterPro" id="IPR036774">
    <property type="entry name" value="ERV/ALR_sulphydryl_oxid_sf"/>
</dbReference>
<dbReference type="GO" id="GO:0000139">
    <property type="term" value="C:Golgi membrane"/>
    <property type="evidence" value="ECO:0007669"/>
    <property type="project" value="TreeGrafter"/>
</dbReference>
<accession>A0A7R9C2S6</accession>
<gene>
    <name evidence="9" type="ORF">NMOB1V02_LOCUS12582</name>
</gene>
<keyword evidence="10" id="KW-1185">Reference proteome</keyword>
<name>A0A7R9C2S6_9CRUS</name>
<evidence type="ECO:0000313" key="10">
    <source>
        <dbReference type="Proteomes" id="UP000678499"/>
    </source>
</evidence>
<dbReference type="Pfam" id="PF04777">
    <property type="entry name" value="Evr1_Alr"/>
    <property type="match status" value="1"/>
</dbReference>
<keyword evidence="6" id="KW-1015">Disulfide bond</keyword>
<dbReference type="PROSITE" id="PS51324">
    <property type="entry name" value="ERV_ALR"/>
    <property type="match status" value="1"/>
</dbReference>
<sequence>MATESLHQVTDSRGAVMWLWSAHNKVNKRLAGDVSEDPRYPKVQFPPEDLCWGCMNQAKGTWDEDKVFNFLRKYYGAENIVNSNRKLTSVIVLGNDDRFELTSGSSKTQLNILAKVTVFGLIFLVNYLKYA</sequence>
<evidence type="ECO:0000256" key="1">
    <source>
        <dbReference type="ARBA" id="ARBA00001974"/>
    </source>
</evidence>
<comment type="cofactor">
    <cofactor evidence="1 7">
        <name>FAD</name>
        <dbReference type="ChEBI" id="CHEBI:57692"/>
    </cofactor>
</comment>
<dbReference type="EMBL" id="CAJPEX010010797">
    <property type="protein sequence ID" value="CAG0925132.1"/>
    <property type="molecule type" value="Genomic_DNA"/>
</dbReference>
<proteinExistence type="predicted"/>
<dbReference type="Proteomes" id="UP000678499">
    <property type="component" value="Unassembled WGS sequence"/>
</dbReference>
<keyword evidence="4 7" id="KW-0274">FAD</keyword>
<dbReference type="GO" id="GO:0006457">
    <property type="term" value="P:protein folding"/>
    <property type="evidence" value="ECO:0007669"/>
    <property type="project" value="TreeGrafter"/>
</dbReference>
<dbReference type="GO" id="GO:0005615">
    <property type="term" value="C:extracellular space"/>
    <property type="evidence" value="ECO:0007669"/>
    <property type="project" value="TreeGrafter"/>
</dbReference>
<dbReference type="InterPro" id="IPR039798">
    <property type="entry name" value="Sulfhydryl_oxidase"/>
</dbReference>
<dbReference type="PANTHER" id="PTHR22897">
    <property type="entry name" value="QUIESCIN Q6-RELATED SULFHYDRYL OXIDASE"/>
    <property type="match status" value="1"/>
</dbReference>
<dbReference type="OrthoDB" id="59470at2759"/>
<dbReference type="EC" id="1.8.3.2" evidence="7"/>
<comment type="catalytic activity">
    <reaction evidence="7">
        <text>2 R'C(R)SH + O2 = R'C(R)S-S(R)CR' + H2O2</text>
        <dbReference type="Rhea" id="RHEA:17357"/>
        <dbReference type="ChEBI" id="CHEBI:15379"/>
        <dbReference type="ChEBI" id="CHEBI:16240"/>
        <dbReference type="ChEBI" id="CHEBI:16520"/>
        <dbReference type="ChEBI" id="CHEBI:17412"/>
        <dbReference type="EC" id="1.8.3.2"/>
    </reaction>
</comment>
<dbReference type="EMBL" id="OA892834">
    <property type="protein sequence ID" value="CAD7284980.1"/>
    <property type="molecule type" value="Genomic_DNA"/>
</dbReference>
<dbReference type="SUPFAM" id="SSF69000">
    <property type="entry name" value="FAD-dependent thiol oxidase"/>
    <property type="match status" value="1"/>
</dbReference>
<evidence type="ECO:0000256" key="6">
    <source>
        <dbReference type="ARBA" id="ARBA00023157"/>
    </source>
</evidence>
<evidence type="ECO:0000256" key="3">
    <source>
        <dbReference type="ARBA" id="ARBA00022729"/>
    </source>
</evidence>
<evidence type="ECO:0000256" key="5">
    <source>
        <dbReference type="ARBA" id="ARBA00023002"/>
    </source>
</evidence>
<evidence type="ECO:0000313" key="9">
    <source>
        <dbReference type="EMBL" id="CAD7284980.1"/>
    </source>
</evidence>
<evidence type="ECO:0000256" key="2">
    <source>
        <dbReference type="ARBA" id="ARBA00022630"/>
    </source>
</evidence>
<reference evidence="9" key="1">
    <citation type="submission" date="2020-11" db="EMBL/GenBank/DDBJ databases">
        <authorList>
            <person name="Tran Van P."/>
        </authorList>
    </citation>
    <scope>NUCLEOTIDE SEQUENCE</scope>
</reference>
<dbReference type="PANTHER" id="PTHR22897:SF8">
    <property type="entry name" value="SULFHYDRYL OXIDASE"/>
    <property type="match status" value="1"/>
</dbReference>
<dbReference type="InterPro" id="IPR017905">
    <property type="entry name" value="ERV/ALR_sulphydryl_oxidase"/>
</dbReference>
<dbReference type="GO" id="GO:0016971">
    <property type="term" value="F:flavin-dependent sulfhydryl oxidase activity"/>
    <property type="evidence" value="ECO:0007669"/>
    <property type="project" value="InterPro"/>
</dbReference>
<keyword evidence="3" id="KW-0732">Signal</keyword>
<evidence type="ECO:0000256" key="4">
    <source>
        <dbReference type="ARBA" id="ARBA00022827"/>
    </source>
</evidence>
<protein>
    <recommendedName>
        <fullName evidence="7">Sulfhydryl oxidase</fullName>
        <ecNumber evidence="7">1.8.3.2</ecNumber>
    </recommendedName>
</protein>
<keyword evidence="5 7" id="KW-0560">Oxidoreductase</keyword>
<keyword evidence="2 7" id="KW-0285">Flavoprotein</keyword>